<evidence type="ECO:0000256" key="6">
    <source>
        <dbReference type="RuleBase" id="RU000304"/>
    </source>
</evidence>
<reference evidence="8" key="1">
    <citation type="journal article" date="2019" name="Nat. Commun.">
        <title>Genome-wide association mapping of date palm fruit traits.</title>
        <authorList>
            <person name="Hazzouri K.M."/>
            <person name="Gros-Balthazard M."/>
            <person name="Flowers J.M."/>
            <person name="Copetti D."/>
            <person name="Lemansour A."/>
            <person name="Lebrun M."/>
            <person name="Masmoudi K."/>
            <person name="Ferrand S."/>
            <person name="Dhar M.I."/>
            <person name="Fresquez Z.A."/>
            <person name="Rosas U."/>
            <person name="Zhang J."/>
            <person name="Talag J."/>
            <person name="Lee S."/>
            <person name="Kudrna D."/>
            <person name="Powell R.F."/>
            <person name="Leitch I.J."/>
            <person name="Krueger R.R."/>
            <person name="Wing R.A."/>
            <person name="Amiri K.M.A."/>
            <person name="Purugganan M.D."/>
        </authorList>
    </citation>
    <scope>NUCLEOTIDE SEQUENCE [LARGE SCALE GENOMIC DNA]</scope>
    <source>
        <strain evidence="8">cv. Khalas</strain>
    </source>
</reference>
<evidence type="ECO:0000256" key="1">
    <source>
        <dbReference type="ARBA" id="ARBA00022679"/>
    </source>
</evidence>
<evidence type="ECO:0000256" key="2">
    <source>
        <dbReference type="ARBA" id="ARBA00022741"/>
    </source>
</evidence>
<dbReference type="RefSeq" id="XP_008799260.2">
    <property type="nucleotide sequence ID" value="XM_008801038.2"/>
</dbReference>
<dbReference type="Gene3D" id="3.30.200.20">
    <property type="entry name" value="Phosphorylase Kinase, domain 1"/>
    <property type="match status" value="1"/>
</dbReference>
<protein>
    <submittedName>
        <fullName evidence="9">Mitogen-activated protein kinase kinase kinase 18-like</fullName>
    </submittedName>
</protein>
<evidence type="ECO:0000313" key="9">
    <source>
        <dbReference type="RefSeq" id="XP_008799260.2"/>
    </source>
</evidence>
<dbReference type="SMART" id="SM00220">
    <property type="entry name" value="S_TKc"/>
    <property type="match status" value="1"/>
</dbReference>
<evidence type="ECO:0000259" key="7">
    <source>
        <dbReference type="PROSITE" id="PS50011"/>
    </source>
</evidence>
<dbReference type="CDD" id="cd06606">
    <property type="entry name" value="STKc_MAPKKK"/>
    <property type="match status" value="1"/>
</dbReference>
<evidence type="ECO:0000256" key="4">
    <source>
        <dbReference type="ARBA" id="ARBA00022840"/>
    </source>
</evidence>
<dbReference type="SUPFAM" id="SSF56112">
    <property type="entry name" value="Protein kinase-like (PK-like)"/>
    <property type="match status" value="1"/>
</dbReference>
<dbReference type="InterPro" id="IPR000719">
    <property type="entry name" value="Prot_kinase_dom"/>
</dbReference>
<dbReference type="GO" id="GO:0004674">
    <property type="term" value="F:protein serine/threonine kinase activity"/>
    <property type="evidence" value="ECO:0007669"/>
    <property type="project" value="UniProtKB-KW"/>
</dbReference>
<dbReference type="InterPro" id="IPR017441">
    <property type="entry name" value="Protein_kinase_ATP_BS"/>
</dbReference>
<dbReference type="PROSITE" id="PS50011">
    <property type="entry name" value="PROTEIN_KINASE_DOM"/>
    <property type="match status" value="1"/>
</dbReference>
<dbReference type="PROSITE" id="PS00108">
    <property type="entry name" value="PROTEIN_KINASE_ST"/>
    <property type="match status" value="1"/>
</dbReference>
<dbReference type="Gene3D" id="1.10.510.10">
    <property type="entry name" value="Transferase(Phosphotransferase) domain 1"/>
    <property type="match status" value="1"/>
</dbReference>
<dbReference type="InterPro" id="IPR052751">
    <property type="entry name" value="Plant_MAPKKK"/>
</dbReference>
<keyword evidence="1" id="KW-0808">Transferase</keyword>
<dbReference type="GO" id="GO:0007165">
    <property type="term" value="P:signal transduction"/>
    <property type="evidence" value="ECO:0007669"/>
    <property type="project" value="TreeGrafter"/>
</dbReference>
<feature type="binding site" evidence="5">
    <location>
        <position position="37"/>
    </location>
    <ligand>
        <name>ATP</name>
        <dbReference type="ChEBI" id="CHEBI:30616"/>
    </ligand>
</feature>
<comment type="similarity">
    <text evidence="6">Belongs to the protein kinase superfamily.</text>
</comment>
<evidence type="ECO:0000256" key="3">
    <source>
        <dbReference type="ARBA" id="ARBA00022777"/>
    </source>
</evidence>
<dbReference type="PANTHER" id="PTHR48011">
    <property type="entry name" value="CCR4-NOT TRANSCRIPTIONAL COMPLEX SUBUNIT CAF120-RELATED"/>
    <property type="match status" value="1"/>
</dbReference>
<feature type="domain" description="Protein kinase" evidence="7">
    <location>
        <begin position="3"/>
        <end position="267"/>
    </location>
</feature>
<organism evidence="8 9">
    <name type="scientific">Phoenix dactylifera</name>
    <name type="common">Date palm</name>
    <dbReference type="NCBI Taxonomy" id="42345"/>
    <lineage>
        <taxon>Eukaryota</taxon>
        <taxon>Viridiplantae</taxon>
        <taxon>Streptophyta</taxon>
        <taxon>Embryophyta</taxon>
        <taxon>Tracheophyta</taxon>
        <taxon>Spermatophyta</taxon>
        <taxon>Magnoliopsida</taxon>
        <taxon>Liliopsida</taxon>
        <taxon>Arecaceae</taxon>
        <taxon>Coryphoideae</taxon>
        <taxon>Phoeniceae</taxon>
        <taxon>Phoenix</taxon>
    </lineage>
</organism>
<dbReference type="InterPro" id="IPR008271">
    <property type="entry name" value="Ser/Thr_kinase_AS"/>
</dbReference>
<dbReference type="OrthoDB" id="8693905at2759"/>
<dbReference type="GO" id="GO:0005524">
    <property type="term" value="F:ATP binding"/>
    <property type="evidence" value="ECO:0007669"/>
    <property type="project" value="UniProtKB-UniRule"/>
</dbReference>
<keyword evidence="3" id="KW-0418">Kinase</keyword>
<dbReference type="InterPro" id="IPR011009">
    <property type="entry name" value="Kinase-like_dom_sf"/>
</dbReference>
<dbReference type="GeneID" id="103713973"/>
<dbReference type="Proteomes" id="UP000228380">
    <property type="component" value="Chromosome 4"/>
</dbReference>
<dbReference type="PROSITE" id="PS00107">
    <property type="entry name" value="PROTEIN_KINASE_ATP"/>
    <property type="match status" value="1"/>
</dbReference>
<keyword evidence="2 5" id="KW-0547">Nucleotide-binding</keyword>
<accession>A0A8B7CH89</accession>
<name>A0A8B7CH89_PHODC</name>
<sequence length="385" mass="42512">MEWVRGATVGRGSFATVSLAVVQDRGDSQLPKLMAVKSAPLFQSSFLQREEAILARLQHCPYIIRCFGHDLAGFDDSDEQYYNLFLEYASGGTLSDLVRRSGGSFPEHTVRRFTRSLLEGLRSIHAEGYVHCDIKLQNILVRSDGDVRIADFGLAKKIGDKADDCTLLRGTPIYMSPESVARNEYEALADIWSLGCVVAETASGRPAWRFSGDEDVWHLLLRIGFGDETPEIPAELSDVGKDFLRRCFAKDPEKRWTAEMLLGHPFVADSRSFDDDADAVMLPFVSGTAGAECCTLARPSPSSILDFSQWVSPRSHSPSTCSAASLDILTASPDCCHASPTERISDLATGQRRPDWSCFSSVGSWIDVRQVGFVSKPEDSYRLCF</sequence>
<evidence type="ECO:0000256" key="5">
    <source>
        <dbReference type="PROSITE-ProRule" id="PRU10141"/>
    </source>
</evidence>
<gene>
    <name evidence="9" type="primary">LOC103713973</name>
</gene>
<dbReference type="AlphaFoldDB" id="A0A8B7CH89"/>
<reference evidence="9" key="2">
    <citation type="submission" date="2025-08" db="UniProtKB">
        <authorList>
            <consortium name="RefSeq"/>
        </authorList>
    </citation>
    <scope>IDENTIFICATION</scope>
    <source>
        <tissue evidence="9">Young leaves</tissue>
    </source>
</reference>
<dbReference type="PANTHER" id="PTHR48011:SF18">
    <property type="entry name" value="MITOGEN-ACTIVATED PROTEIN KINASE KINASE KINASE 19-RELATED"/>
    <property type="match status" value="1"/>
</dbReference>
<dbReference type="KEGG" id="pda:103713973"/>
<keyword evidence="6" id="KW-0723">Serine/threonine-protein kinase</keyword>
<evidence type="ECO:0000313" key="8">
    <source>
        <dbReference type="Proteomes" id="UP000228380"/>
    </source>
</evidence>
<dbReference type="Pfam" id="PF00069">
    <property type="entry name" value="Pkinase"/>
    <property type="match status" value="1"/>
</dbReference>
<proteinExistence type="inferred from homology"/>
<keyword evidence="4 5" id="KW-0067">ATP-binding</keyword>
<keyword evidence="8" id="KW-1185">Reference proteome</keyword>